<evidence type="ECO:0000313" key="23">
    <source>
        <dbReference type="Proteomes" id="UP000298787"/>
    </source>
</evidence>
<dbReference type="InterPro" id="IPR029787">
    <property type="entry name" value="Nucleotide_cyclase"/>
</dbReference>
<evidence type="ECO:0000256" key="9">
    <source>
        <dbReference type="ARBA" id="ARBA00023136"/>
    </source>
</evidence>
<evidence type="ECO:0000256" key="19">
    <source>
        <dbReference type="SAM" id="SignalP"/>
    </source>
</evidence>
<dbReference type="GO" id="GO:0001653">
    <property type="term" value="F:peptide receptor activity"/>
    <property type="evidence" value="ECO:0007669"/>
    <property type="project" value="TreeGrafter"/>
</dbReference>
<evidence type="ECO:0000259" key="20">
    <source>
        <dbReference type="PROSITE" id="PS50011"/>
    </source>
</evidence>
<evidence type="ECO:0000256" key="17">
    <source>
        <dbReference type="SAM" id="MobiDB-lite"/>
    </source>
</evidence>
<dbReference type="AlphaFoldDB" id="A0A4U5VS63"/>
<proteinExistence type="inferred from homology"/>
<protein>
    <recommendedName>
        <fullName evidence="16">Guanylate cyclase</fullName>
        <ecNumber evidence="16">4.6.1.2</ecNumber>
    </recommendedName>
</protein>
<dbReference type="InterPro" id="IPR050401">
    <property type="entry name" value="Cyclic_nucleotide_synthase"/>
</dbReference>
<dbReference type="InterPro" id="IPR011009">
    <property type="entry name" value="Kinase-like_dom_sf"/>
</dbReference>
<dbReference type="InterPro" id="IPR001828">
    <property type="entry name" value="ANF_lig-bd_rcpt"/>
</dbReference>
<dbReference type="EC" id="4.6.1.2" evidence="16"/>
<accession>A0A4U5VS63</accession>
<dbReference type="SUPFAM" id="SSF55073">
    <property type="entry name" value="Nucleotide cyclase"/>
    <property type="match status" value="1"/>
</dbReference>
<evidence type="ECO:0000256" key="2">
    <source>
        <dbReference type="ARBA" id="ARBA00004251"/>
    </source>
</evidence>
<dbReference type="STRING" id="240159.A0A4U5VS63"/>
<dbReference type="EMBL" id="CM014098">
    <property type="protein sequence ID" value="TKS90095.1"/>
    <property type="molecule type" value="Genomic_DNA"/>
</dbReference>
<keyword evidence="7 18" id="KW-1133">Transmembrane helix</keyword>
<evidence type="ECO:0000313" key="22">
    <source>
        <dbReference type="EMBL" id="TKS90095.1"/>
    </source>
</evidence>
<evidence type="ECO:0000256" key="16">
    <source>
        <dbReference type="RuleBase" id="RU003431"/>
    </source>
</evidence>
<dbReference type="GO" id="GO:0004383">
    <property type="term" value="F:guanylate cyclase activity"/>
    <property type="evidence" value="ECO:0007669"/>
    <property type="project" value="UniProtKB-EC"/>
</dbReference>
<sequence length="921" mass="106702">MGIGWQWICFGVLWILTGPCRGINLDELTIDVILLDDEESPWSLKFVKDEILKAIELDKTVNSADVFIMCGSPADILEAKNGIKEADSADILFVLIDLYNDQYYTNSSSIPSMKNVLVLTMPNTRNYTISNDLKGNKTMNDYMAAYHDSVLMIGQVMRELIERNQSEVQQMEYVNVNYFRNRSFTGNAGTYKLDIYGDRDVKLSVIYTTIHSKYRYLFTFDTEYNKTEVIEKDPAFIWGKKLPHFKPDKGIAVQDIIVIVLAVTVVVVATIAFIFYRQNRRERLIRMRWSHIDPDLITLLENNKHNVVSLKIDDERKKMDFKIRRAFYDRKIVILKELKHSDGNFDETQRIELNAVKHEETQTQQLQQIDYYNLTKFYGTVKFEHGVFGVFEYGERGSLRYVLNDMVSYPEETFMDWEFKISVMYDIAKGMSYLHASDIQVHGRLKSTNCVVDNRMVVKITDFGCNTFLSPGRDLWIAPEHLRKQGTSQKGDVYSFAIIAQEIVLRKCTFYTECCSDREEKMSRVIMSYFRPDLDCDTASEKELEVYTLIKSCWDEDPEKRPDFKKIENCLGKIISKIHNQDNESYMDNMIRRLQMYSRNLEYLVEERTVLYKAERDRADFLNFMLLPGPVVKSLKETGVVEPELYEEVTIYFSDIVGFTTLCQYSTPMEVVDMLNDIYKGFDSIVDHHDVYKVETIGDAYMVASGLPKRNGNRHAVDICRMALDILAFMGTFQLRHLPRIPVWIRIGVHSGKLTEHLCLGSCAAGVVGVKMPRYCLFGDTVNTASRMESTGHPLRIHVSQPTINILQRTDCKFEYELRGETYLKGKGMETTYWLTGETGKDYDLPTPPTAENFQRLQQDLAHMILECLERRPRCSVRRKRTLWSQSTDDDNEQESEVESDSGQPEYLHLATVDNTLSTFL</sequence>
<dbReference type="Gene3D" id="3.40.50.2300">
    <property type="match status" value="1"/>
</dbReference>
<feature type="domain" description="Protein kinase" evidence="20">
    <location>
        <begin position="294"/>
        <end position="575"/>
    </location>
</feature>
<evidence type="ECO:0000256" key="6">
    <source>
        <dbReference type="ARBA" id="ARBA00022824"/>
    </source>
</evidence>
<comment type="catalytic activity">
    <reaction evidence="14">
        <text>GTP = 3',5'-cyclic GMP + diphosphate</text>
        <dbReference type="Rhea" id="RHEA:13665"/>
        <dbReference type="ChEBI" id="CHEBI:33019"/>
        <dbReference type="ChEBI" id="CHEBI:37565"/>
        <dbReference type="ChEBI" id="CHEBI:57746"/>
        <dbReference type="EC" id="4.6.1.2"/>
    </reaction>
    <physiologicalReaction direction="left-to-right" evidence="14">
        <dbReference type="Rhea" id="RHEA:13666"/>
    </physiologicalReaction>
</comment>
<dbReference type="InterPro" id="IPR001054">
    <property type="entry name" value="A/G_cyclase"/>
</dbReference>
<name>A0A4U5VS63_COLLU</name>
<dbReference type="GO" id="GO:0005524">
    <property type="term" value="F:ATP binding"/>
    <property type="evidence" value="ECO:0007669"/>
    <property type="project" value="InterPro"/>
</dbReference>
<keyword evidence="12 15" id="KW-0456">Lyase</keyword>
<dbReference type="InterPro" id="IPR000719">
    <property type="entry name" value="Prot_kinase_dom"/>
</dbReference>
<feature type="transmembrane region" description="Helical" evidence="18">
    <location>
        <begin position="256"/>
        <end position="276"/>
    </location>
</feature>
<gene>
    <name evidence="22" type="ORF">D9C73_024225</name>
</gene>
<evidence type="ECO:0000256" key="12">
    <source>
        <dbReference type="ARBA" id="ARBA00023239"/>
    </source>
</evidence>
<feature type="signal peptide" evidence="19">
    <location>
        <begin position="1"/>
        <end position="22"/>
    </location>
</feature>
<dbReference type="PANTHER" id="PTHR11920:SF347">
    <property type="entry name" value="GUANYLYL CYCLASE C"/>
    <property type="match status" value="1"/>
</dbReference>
<keyword evidence="11" id="KW-0325">Glycoprotein</keyword>
<evidence type="ECO:0000256" key="13">
    <source>
        <dbReference type="ARBA" id="ARBA00023293"/>
    </source>
</evidence>
<dbReference type="InterPro" id="IPR028082">
    <property type="entry name" value="Peripla_BP_I"/>
</dbReference>
<evidence type="ECO:0000256" key="14">
    <source>
        <dbReference type="ARBA" id="ARBA00036920"/>
    </source>
</evidence>
<organism evidence="22 23">
    <name type="scientific">Collichthys lucidus</name>
    <name type="common">Big head croaker</name>
    <name type="synonym">Sciaena lucida</name>
    <dbReference type="NCBI Taxonomy" id="240159"/>
    <lineage>
        <taxon>Eukaryota</taxon>
        <taxon>Metazoa</taxon>
        <taxon>Chordata</taxon>
        <taxon>Craniata</taxon>
        <taxon>Vertebrata</taxon>
        <taxon>Euteleostomi</taxon>
        <taxon>Actinopterygii</taxon>
        <taxon>Neopterygii</taxon>
        <taxon>Teleostei</taxon>
        <taxon>Neoteleostei</taxon>
        <taxon>Acanthomorphata</taxon>
        <taxon>Eupercaria</taxon>
        <taxon>Sciaenidae</taxon>
        <taxon>Collichthys</taxon>
    </lineage>
</organism>
<evidence type="ECO:0000256" key="1">
    <source>
        <dbReference type="ARBA" id="ARBA00004115"/>
    </source>
</evidence>
<keyword evidence="19" id="KW-0732">Signal</keyword>
<evidence type="ECO:0000256" key="3">
    <source>
        <dbReference type="ARBA" id="ARBA00022475"/>
    </source>
</evidence>
<dbReference type="PROSITE" id="PS50125">
    <property type="entry name" value="GUANYLATE_CYCLASE_2"/>
    <property type="match status" value="1"/>
</dbReference>
<keyword evidence="3" id="KW-1003">Cell membrane</keyword>
<dbReference type="Pfam" id="PF01094">
    <property type="entry name" value="ANF_receptor"/>
    <property type="match status" value="1"/>
</dbReference>
<dbReference type="SMART" id="SM00044">
    <property type="entry name" value="CYCc"/>
    <property type="match status" value="1"/>
</dbReference>
<evidence type="ECO:0000256" key="8">
    <source>
        <dbReference type="ARBA" id="ARBA00023134"/>
    </source>
</evidence>
<evidence type="ECO:0000259" key="21">
    <source>
        <dbReference type="PROSITE" id="PS50125"/>
    </source>
</evidence>
<keyword evidence="8" id="KW-0342">GTP-binding</keyword>
<dbReference type="GO" id="GO:0004672">
    <property type="term" value="F:protein kinase activity"/>
    <property type="evidence" value="ECO:0007669"/>
    <property type="project" value="InterPro"/>
</dbReference>
<keyword evidence="4 18" id="KW-0812">Transmembrane</keyword>
<evidence type="ECO:0000256" key="7">
    <source>
        <dbReference type="ARBA" id="ARBA00022989"/>
    </source>
</evidence>
<dbReference type="SUPFAM" id="SSF53822">
    <property type="entry name" value="Periplasmic binding protein-like I"/>
    <property type="match status" value="1"/>
</dbReference>
<dbReference type="PROSITE" id="PS00452">
    <property type="entry name" value="GUANYLATE_CYCLASE_1"/>
    <property type="match status" value="1"/>
</dbReference>
<dbReference type="Pfam" id="PF00211">
    <property type="entry name" value="Guanylate_cyc"/>
    <property type="match status" value="1"/>
</dbReference>
<dbReference type="GO" id="GO:0005886">
    <property type="term" value="C:plasma membrane"/>
    <property type="evidence" value="ECO:0007669"/>
    <property type="project" value="UniProtKB-SubCell"/>
</dbReference>
<dbReference type="GO" id="GO:0035556">
    <property type="term" value="P:intracellular signal transduction"/>
    <property type="evidence" value="ECO:0007669"/>
    <property type="project" value="InterPro"/>
</dbReference>
<dbReference type="PANTHER" id="PTHR11920">
    <property type="entry name" value="GUANYLYL CYCLASE"/>
    <property type="match status" value="1"/>
</dbReference>
<feature type="compositionally biased region" description="Acidic residues" evidence="17">
    <location>
        <begin position="888"/>
        <end position="900"/>
    </location>
</feature>
<dbReference type="GO" id="GO:0004016">
    <property type="term" value="F:adenylate cyclase activity"/>
    <property type="evidence" value="ECO:0007669"/>
    <property type="project" value="TreeGrafter"/>
</dbReference>
<keyword evidence="5" id="KW-0547">Nucleotide-binding</keyword>
<reference evidence="22 23" key="1">
    <citation type="submission" date="2019-01" db="EMBL/GenBank/DDBJ databases">
        <title>Genome Assembly of Collichthys lucidus.</title>
        <authorList>
            <person name="Cai M."/>
            <person name="Xiao S."/>
        </authorList>
    </citation>
    <scope>NUCLEOTIDE SEQUENCE [LARGE SCALE GENOMIC DNA]</scope>
    <source>
        <strain evidence="22">JT15FE1705JMU</strain>
        <tissue evidence="22">Muscle</tissue>
    </source>
</reference>
<evidence type="ECO:0000256" key="5">
    <source>
        <dbReference type="ARBA" id="ARBA00022741"/>
    </source>
</evidence>
<dbReference type="GO" id="GO:0005525">
    <property type="term" value="F:GTP binding"/>
    <property type="evidence" value="ECO:0007669"/>
    <property type="project" value="UniProtKB-KW"/>
</dbReference>
<dbReference type="FunFam" id="1.10.510.10:FF:000364">
    <property type="entry name" value="Guanylate cyclase"/>
    <property type="match status" value="1"/>
</dbReference>
<feature type="domain" description="Guanylate cyclase" evidence="21">
    <location>
        <begin position="650"/>
        <end position="789"/>
    </location>
</feature>
<dbReference type="InterPro" id="IPR018297">
    <property type="entry name" value="A/G_cyclase_CS"/>
</dbReference>
<keyword evidence="9 18" id="KW-0472">Membrane</keyword>
<keyword evidence="10 22" id="KW-0675">Receptor</keyword>
<keyword evidence="13 16" id="KW-0141">cGMP biosynthesis</keyword>
<evidence type="ECO:0000256" key="15">
    <source>
        <dbReference type="RuleBase" id="RU000405"/>
    </source>
</evidence>
<dbReference type="Gene3D" id="1.10.510.10">
    <property type="entry name" value="Transferase(Phosphotransferase) domain 1"/>
    <property type="match status" value="1"/>
</dbReference>
<comment type="subcellular location">
    <subcellularLocation>
        <location evidence="2">Cell membrane</location>
        <topology evidence="2">Single-pass type I membrane protein</topology>
    </subcellularLocation>
    <subcellularLocation>
        <location evidence="1">Endoplasmic reticulum membrane</location>
        <topology evidence="1">Single-pass type I membrane protein</topology>
    </subcellularLocation>
</comment>
<dbReference type="GO" id="GO:0005789">
    <property type="term" value="C:endoplasmic reticulum membrane"/>
    <property type="evidence" value="ECO:0007669"/>
    <property type="project" value="UniProtKB-SubCell"/>
</dbReference>
<dbReference type="InterPro" id="IPR001245">
    <property type="entry name" value="Ser-Thr/Tyr_kinase_cat_dom"/>
</dbReference>
<feature type="region of interest" description="Disordered" evidence="17">
    <location>
        <begin position="880"/>
        <end position="905"/>
    </location>
</feature>
<dbReference type="GO" id="GO:0007168">
    <property type="term" value="P:receptor guanylyl cyclase signaling pathway"/>
    <property type="evidence" value="ECO:0007669"/>
    <property type="project" value="TreeGrafter"/>
</dbReference>
<evidence type="ECO:0000256" key="4">
    <source>
        <dbReference type="ARBA" id="ARBA00022692"/>
    </source>
</evidence>
<dbReference type="Proteomes" id="UP000298787">
    <property type="component" value="Chromosome 21"/>
</dbReference>
<evidence type="ECO:0000256" key="18">
    <source>
        <dbReference type="SAM" id="Phobius"/>
    </source>
</evidence>
<evidence type="ECO:0000256" key="10">
    <source>
        <dbReference type="ARBA" id="ARBA00023170"/>
    </source>
</evidence>
<comment type="similarity">
    <text evidence="15">Belongs to the adenylyl cyclase class-4/guanylyl cyclase family.</text>
</comment>
<evidence type="ECO:0000256" key="11">
    <source>
        <dbReference type="ARBA" id="ARBA00023180"/>
    </source>
</evidence>
<dbReference type="SUPFAM" id="SSF56112">
    <property type="entry name" value="Protein kinase-like (PK-like)"/>
    <property type="match status" value="1"/>
</dbReference>
<keyword evidence="23" id="KW-1185">Reference proteome</keyword>
<dbReference type="Gene3D" id="3.30.70.1230">
    <property type="entry name" value="Nucleotide cyclase"/>
    <property type="match status" value="1"/>
</dbReference>
<feature type="chain" id="PRO_5020827241" description="Guanylate cyclase" evidence="19">
    <location>
        <begin position="23"/>
        <end position="921"/>
    </location>
</feature>
<dbReference type="PROSITE" id="PS50011">
    <property type="entry name" value="PROTEIN_KINASE_DOM"/>
    <property type="match status" value="1"/>
</dbReference>
<dbReference type="Pfam" id="PF07714">
    <property type="entry name" value="PK_Tyr_Ser-Thr"/>
    <property type="match status" value="1"/>
</dbReference>
<dbReference type="FunFam" id="3.30.70.1230:FF:000015">
    <property type="entry name" value="Guanylate cyclase"/>
    <property type="match status" value="1"/>
</dbReference>
<dbReference type="CDD" id="cd07302">
    <property type="entry name" value="CHD"/>
    <property type="match status" value="1"/>
</dbReference>
<keyword evidence="6" id="KW-0256">Endoplasmic reticulum</keyword>